<accession>A0A0J9RAV8</accession>
<reference evidence="2" key="3">
    <citation type="submission" date="2015-04" db="EMBL/GenBank/DDBJ databases">
        <authorList>
            <consortium name="FlyBase"/>
        </authorList>
    </citation>
    <scope>NUCLEOTIDE SEQUENCE</scope>
    <source>
        <strain evidence="2">W501</strain>
    </source>
</reference>
<dbReference type="AlphaFoldDB" id="A0A0J9RAV8"/>
<gene>
    <name evidence="2" type="primary">Dsim\GD10749</name>
    <name evidence="2" type="ORF">Dsimw501_GD10749</name>
</gene>
<evidence type="ECO:0000313" key="2">
    <source>
        <dbReference type="EMBL" id="KMY92839.1"/>
    </source>
</evidence>
<evidence type="ECO:0000256" key="1">
    <source>
        <dbReference type="SAM" id="SignalP"/>
    </source>
</evidence>
<organism evidence="2">
    <name type="scientific">Drosophila simulans</name>
    <name type="common">Fruit fly</name>
    <dbReference type="NCBI Taxonomy" id="7240"/>
    <lineage>
        <taxon>Eukaryota</taxon>
        <taxon>Metazoa</taxon>
        <taxon>Ecdysozoa</taxon>
        <taxon>Arthropoda</taxon>
        <taxon>Hexapoda</taxon>
        <taxon>Insecta</taxon>
        <taxon>Pterygota</taxon>
        <taxon>Neoptera</taxon>
        <taxon>Endopterygota</taxon>
        <taxon>Diptera</taxon>
        <taxon>Brachycera</taxon>
        <taxon>Muscomorpha</taxon>
        <taxon>Ephydroidea</taxon>
        <taxon>Drosophilidae</taxon>
        <taxon>Drosophila</taxon>
        <taxon>Sophophora</taxon>
    </lineage>
</organism>
<sequence length="236" mass="26880">MKAAIVLALIGTVLTAPPVRVMPKPGSELDQYAHIFAKVRPPGQKHQNMEIESQPQHHNYLSSNHVNAEINHVEPKQPQFMEHGSSQVESRPPHTVDIEIKPVEQKPPQRLEFEVKPQHEQNSPQGHLVSLGVKPVEQKPPQHLEVEIKQQQPHSSPNHQVELEIKQVEQKPPQHLEIEIKPVDQKPPHRVELEIQQQHHQSSAQGHLVSLGAVEQKPQHIDHELNNSQKIELEFV</sequence>
<dbReference type="Proteomes" id="UP000035880">
    <property type="component" value="Chromosome 2R"/>
</dbReference>
<feature type="signal peptide" evidence="1">
    <location>
        <begin position="1"/>
        <end position="15"/>
    </location>
</feature>
<keyword evidence="1" id="KW-0732">Signal</keyword>
<proteinExistence type="predicted"/>
<reference evidence="2" key="1">
    <citation type="journal article" date="2013" name="Genome Res.">
        <title>A second-generation assembly of the Drosophila simulans genome provides new insights into patterns of lineage-specific divergence.</title>
        <authorList>
            <person name="Hu T.T."/>
            <person name="Eisen M.B."/>
            <person name="Thornton K.R."/>
            <person name="Andolfatto P."/>
        </authorList>
    </citation>
    <scope>NUCLEOTIDE SEQUENCE [LARGE SCALE GENOMIC DNA]</scope>
    <source>
        <strain evidence="2">W501</strain>
    </source>
</reference>
<reference evidence="2" key="2">
    <citation type="submission" date="2014-06" db="EMBL/GenBank/DDBJ databases">
        <authorList>
            <person name="Hu T."/>
            <person name="Eisen M.B."/>
            <person name="Thornton K.R."/>
            <person name="Andolfatto P."/>
        </authorList>
    </citation>
    <scope>NUCLEOTIDE SEQUENCE</scope>
    <source>
        <strain evidence="2">W501</strain>
    </source>
</reference>
<dbReference type="EMBL" id="CM002911">
    <property type="protein sequence ID" value="KMY92839.1"/>
    <property type="molecule type" value="Genomic_DNA"/>
</dbReference>
<feature type="chain" id="PRO_5012859244" evidence="1">
    <location>
        <begin position="16"/>
        <end position="236"/>
    </location>
</feature>
<dbReference type="KEGG" id="dsi:Dsimw501_GD10749"/>
<protein>
    <submittedName>
        <fullName evidence="2">Uncharacterized protein</fullName>
    </submittedName>
</protein>
<name>A0A0J9RAV8_DROSI</name>
<dbReference type="Bgee" id="FBgn0182513">
    <property type="expression patterns" value="Expressed in embryo and 3 other cell types or tissues"/>
</dbReference>
<dbReference type="OrthoDB" id="7871440at2759"/>